<feature type="domain" description="Major facilitator superfamily (MFS) profile" evidence="11">
    <location>
        <begin position="20"/>
        <end position="461"/>
    </location>
</feature>
<evidence type="ECO:0000256" key="7">
    <source>
        <dbReference type="ARBA" id="ARBA00022989"/>
    </source>
</evidence>
<dbReference type="OrthoDB" id="4008739at2"/>
<dbReference type="CDD" id="cd17359">
    <property type="entry name" value="MFS_XylE_like"/>
    <property type="match status" value="1"/>
</dbReference>
<comment type="similarity">
    <text evidence="2 9">Belongs to the major facilitator superfamily. Sugar transporter (TC 2.A.1.1) family.</text>
</comment>
<evidence type="ECO:0000259" key="11">
    <source>
        <dbReference type="PROSITE" id="PS50850"/>
    </source>
</evidence>
<proteinExistence type="inferred from homology"/>
<feature type="transmembrane region" description="Helical" evidence="10">
    <location>
        <begin position="304"/>
        <end position="326"/>
    </location>
</feature>
<name>A0A1H1P3S4_9CELL</name>
<dbReference type="Pfam" id="PF00083">
    <property type="entry name" value="Sugar_tr"/>
    <property type="match status" value="1"/>
</dbReference>
<evidence type="ECO:0000313" key="12">
    <source>
        <dbReference type="EMBL" id="SDS05269.1"/>
    </source>
</evidence>
<keyword evidence="5" id="KW-0762">Sugar transport</keyword>
<protein>
    <submittedName>
        <fullName evidence="12">MFS transporter, sugar porter (SP) family</fullName>
    </submittedName>
</protein>
<evidence type="ECO:0000256" key="3">
    <source>
        <dbReference type="ARBA" id="ARBA00022448"/>
    </source>
</evidence>
<evidence type="ECO:0000256" key="2">
    <source>
        <dbReference type="ARBA" id="ARBA00010992"/>
    </source>
</evidence>
<dbReference type="PRINTS" id="PR00171">
    <property type="entry name" value="SUGRTRNSPORT"/>
</dbReference>
<dbReference type="NCBIfam" id="TIGR00879">
    <property type="entry name" value="SP"/>
    <property type="match status" value="1"/>
</dbReference>
<feature type="transmembrane region" description="Helical" evidence="10">
    <location>
        <begin position="267"/>
        <end position="289"/>
    </location>
</feature>
<accession>A0A1H1P3S4</accession>
<dbReference type="PROSITE" id="PS50850">
    <property type="entry name" value="MFS"/>
    <property type="match status" value="1"/>
</dbReference>
<evidence type="ECO:0000256" key="9">
    <source>
        <dbReference type="RuleBase" id="RU003346"/>
    </source>
</evidence>
<feature type="transmembrane region" description="Helical" evidence="10">
    <location>
        <begin position="56"/>
        <end position="75"/>
    </location>
</feature>
<dbReference type="AlphaFoldDB" id="A0A1H1P3S4"/>
<evidence type="ECO:0000256" key="10">
    <source>
        <dbReference type="SAM" id="Phobius"/>
    </source>
</evidence>
<feature type="transmembrane region" description="Helical" evidence="10">
    <location>
        <begin position="17"/>
        <end position="36"/>
    </location>
</feature>
<evidence type="ECO:0000313" key="13">
    <source>
        <dbReference type="Proteomes" id="UP000185663"/>
    </source>
</evidence>
<dbReference type="PROSITE" id="PS00217">
    <property type="entry name" value="SUGAR_TRANSPORT_2"/>
    <property type="match status" value="1"/>
</dbReference>
<keyword evidence="13" id="KW-1185">Reference proteome</keyword>
<keyword evidence="4" id="KW-1003">Cell membrane</keyword>
<feature type="transmembrane region" description="Helical" evidence="10">
    <location>
        <begin position="333"/>
        <end position="353"/>
    </location>
</feature>
<dbReference type="InterPro" id="IPR036259">
    <property type="entry name" value="MFS_trans_sf"/>
</dbReference>
<feature type="transmembrane region" description="Helical" evidence="10">
    <location>
        <begin position="408"/>
        <end position="431"/>
    </location>
</feature>
<keyword evidence="3 9" id="KW-0813">Transport</keyword>
<dbReference type="PANTHER" id="PTHR48020">
    <property type="entry name" value="PROTON MYO-INOSITOL COTRANSPORTER"/>
    <property type="match status" value="1"/>
</dbReference>
<dbReference type="Proteomes" id="UP000185663">
    <property type="component" value="Chromosome I"/>
</dbReference>
<dbReference type="PROSITE" id="PS00216">
    <property type="entry name" value="SUGAR_TRANSPORT_1"/>
    <property type="match status" value="1"/>
</dbReference>
<reference evidence="12 13" key="1">
    <citation type="submission" date="2016-10" db="EMBL/GenBank/DDBJ databases">
        <authorList>
            <person name="de Groot N.N."/>
        </authorList>
    </citation>
    <scope>NUCLEOTIDE SEQUENCE [LARGE SCALE GENOMIC DNA]</scope>
    <source>
        <strain evidence="12 13">DSM 22126</strain>
    </source>
</reference>
<evidence type="ECO:0000256" key="8">
    <source>
        <dbReference type="ARBA" id="ARBA00023136"/>
    </source>
</evidence>
<feature type="transmembrane region" description="Helical" evidence="10">
    <location>
        <begin position="437"/>
        <end position="455"/>
    </location>
</feature>
<keyword evidence="7 10" id="KW-1133">Transmembrane helix</keyword>
<dbReference type="RefSeq" id="WP_083371597.1">
    <property type="nucleotide sequence ID" value="NZ_LT629776.1"/>
</dbReference>
<dbReference type="eggNOG" id="COG0477">
    <property type="taxonomic scope" value="Bacteria"/>
</dbReference>
<dbReference type="InterPro" id="IPR005829">
    <property type="entry name" value="Sugar_transporter_CS"/>
</dbReference>
<evidence type="ECO:0000256" key="5">
    <source>
        <dbReference type="ARBA" id="ARBA00022597"/>
    </source>
</evidence>
<keyword evidence="6 10" id="KW-0812">Transmembrane</keyword>
<dbReference type="FunFam" id="1.20.1250.20:FF:000122">
    <property type="entry name" value="D-xylose transporter XylE"/>
    <property type="match status" value="1"/>
</dbReference>
<dbReference type="InterPro" id="IPR020846">
    <property type="entry name" value="MFS_dom"/>
</dbReference>
<comment type="subcellular location">
    <subcellularLocation>
        <location evidence="1">Cell membrane</location>
        <topology evidence="1">Multi-pass membrane protein</topology>
    </subcellularLocation>
</comment>
<organism evidence="12 13">
    <name type="scientific">Paraoerskovia marina</name>
    <dbReference type="NCBI Taxonomy" id="545619"/>
    <lineage>
        <taxon>Bacteria</taxon>
        <taxon>Bacillati</taxon>
        <taxon>Actinomycetota</taxon>
        <taxon>Actinomycetes</taxon>
        <taxon>Micrococcales</taxon>
        <taxon>Cellulomonadaceae</taxon>
        <taxon>Paraoerskovia</taxon>
    </lineage>
</organism>
<feature type="transmembrane region" description="Helical" evidence="10">
    <location>
        <begin position="373"/>
        <end position="396"/>
    </location>
</feature>
<evidence type="ECO:0000256" key="4">
    <source>
        <dbReference type="ARBA" id="ARBA00022475"/>
    </source>
</evidence>
<dbReference type="InterPro" id="IPR005828">
    <property type="entry name" value="MFS_sugar_transport-like"/>
</dbReference>
<dbReference type="InterPro" id="IPR050814">
    <property type="entry name" value="Myo-inositol_Transporter"/>
</dbReference>
<keyword evidence="8 10" id="KW-0472">Membrane</keyword>
<dbReference type="EMBL" id="LT629776">
    <property type="protein sequence ID" value="SDS05269.1"/>
    <property type="molecule type" value="Genomic_DNA"/>
</dbReference>
<dbReference type="InterPro" id="IPR003663">
    <property type="entry name" value="Sugar/inositol_transpt"/>
</dbReference>
<feature type="transmembrane region" description="Helical" evidence="10">
    <location>
        <begin position="87"/>
        <end position="106"/>
    </location>
</feature>
<dbReference type="PANTHER" id="PTHR48020:SF12">
    <property type="entry name" value="PROTON MYO-INOSITOL COTRANSPORTER"/>
    <property type="match status" value="1"/>
</dbReference>
<feature type="transmembrane region" description="Helical" evidence="10">
    <location>
        <begin position="187"/>
        <end position="206"/>
    </location>
</feature>
<dbReference type="Gene3D" id="1.20.1250.20">
    <property type="entry name" value="MFS general substrate transporter like domains"/>
    <property type="match status" value="2"/>
</dbReference>
<dbReference type="SUPFAM" id="SSF103473">
    <property type="entry name" value="MFS general substrate transporter"/>
    <property type="match status" value="1"/>
</dbReference>
<gene>
    <name evidence="12" type="ORF">SAMN04489860_0684</name>
</gene>
<evidence type="ECO:0000256" key="1">
    <source>
        <dbReference type="ARBA" id="ARBA00004651"/>
    </source>
</evidence>
<dbReference type="STRING" id="545619.SAMN04489860_0684"/>
<sequence length="490" mass="52319">MSDSPGGVQTTRLNRRVVGISIGAALGGFLFGFDSSVINGAVDALREDFGMSNDTFAGFVVASALLGCAVGAWFAGSLADKYGRIRVMVLAAILFIVSALGSGLAVGAYDLMLWRIIGGLAIGAASVIAPAYIAEVSPSKFRGRLGSLQQMAIVLGIFAALLSDQLLQGVAGGAGEQLWLGQEAWRWMFLVEIVPATIYGLAALRLPESPRYLVNKGRDEEAADVLRTFSGEQDVDHKIDEIRETLHIEDKQSLGDLRGSAFGLKPIVWTGILLSVFQQFVGINVIFYYSTTLWQSVGFDSDQAFLTSTITSVTNIVVTIVAIMLVDRVGRRLMLLVGSTGMAISLGLMAIAFSQATGTGDDVAFSGNWDTVAVVGANAFVVFFGATWGPIVWVLLGEMFPNRIRATALAVAAAAQWLANFAITMTFPAMASFSLTFAYGFYAAMAVLSLVFVYFRVPETKGMELEAMRDDVQVKRGKFVESTMGDAADS</sequence>
<feature type="transmembrane region" description="Helical" evidence="10">
    <location>
        <begin position="112"/>
        <end position="133"/>
    </location>
</feature>
<dbReference type="GO" id="GO:0022857">
    <property type="term" value="F:transmembrane transporter activity"/>
    <property type="evidence" value="ECO:0007669"/>
    <property type="project" value="InterPro"/>
</dbReference>
<evidence type="ECO:0000256" key="6">
    <source>
        <dbReference type="ARBA" id="ARBA00022692"/>
    </source>
</evidence>
<dbReference type="InterPro" id="IPR047984">
    <property type="entry name" value="XylE-like"/>
</dbReference>
<dbReference type="GO" id="GO:0005886">
    <property type="term" value="C:plasma membrane"/>
    <property type="evidence" value="ECO:0007669"/>
    <property type="project" value="UniProtKB-SubCell"/>
</dbReference>
<feature type="transmembrane region" description="Helical" evidence="10">
    <location>
        <begin position="145"/>
        <end position="167"/>
    </location>
</feature>